<feature type="domain" description="NAD(P)-binding" evidence="1">
    <location>
        <begin position="11"/>
        <end position="124"/>
    </location>
</feature>
<gene>
    <name evidence="2" type="ORF">GCM10011617_21140</name>
</gene>
<dbReference type="AlphaFoldDB" id="A0A918RIL6"/>
<comment type="caution">
    <text evidence="2">The sequence shown here is derived from an EMBL/GenBank/DDBJ whole genome shotgun (WGS) entry which is preliminary data.</text>
</comment>
<dbReference type="InterPro" id="IPR016040">
    <property type="entry name" value="NAD(P)-bd_dom"/>
</dbReference>
<sequence length="225" mass="24108">MSKPIRIALVGASGLIGSSLIRLAVGRSDIRVIAIARREIPLPPGARMEVLVADPANWADAIAAANADVLVCALGTTWKAAGKDEAVFRSVDQHLVLACGKAAKEAGIRQMIVVSSVGADAGTKNFYLRVKGETEQALGKLGIPRLDVLRPGLLRGPRVEVRPAERIGMILSPLLDLLMQGKYRKYRSVKAETMARAIVGLTREKAAGRFVFEHDGILRAARKAD</sequence>
<dbReference type="Pfam" id="PF13460">
    <property type="entry name" value="NAD_binding_10"/>
    <property type="match status" value="1"/>
</dbReference>
<dbReference type="InterPro" id="IPR036291">
    <property type="entry name" value="NAD(P)-bd_dom_sf"/>
</dbReference>
<evidence type="ECO:0000313" key="2">
    <source>
        <dbReference type="EMBL" id="GHA00313.1"/>
    </source>
</evidence>
<name>A0A918RIL6_9SPHN</name>
<dbReference type="PANTHER" id="PTHR14097">
    <property type="entry name" value="OXIDOREDUCTASE HTATIP2"/>
    <property type="match status" value="1"/>
</dbReference>
<dbReference type="Proteomes" id="UP000634139">
    <property type="component" value="Unassembled WGS sequence"/>
</dbReference>
<dbReference type="Gene3D" id="3.40.50.720">
    <property type="entry name" value="NAD(P)-binding Rossmann-like Domain"/>
    <property type="match status" value="1"/>
</dbReference>
<proteinExistence type="predicted"/>
<keyword evidence="3" id="KW-1185">Reference proteome</keyword>
<protein>
    <submittedName>
        <fullName evidence="2">Nucleoside-diphosphate sugar epimerase</fullName>
    </submittedName>
</protein>
<dbReference type="PANTHER" id="PTHR14097:SF7">
    <property type="entry name" value="OXIDOREDUCTASE HTATIP2"/>
    <property type="match status" value="1"/>
</dbReference>
<reference evidence="2" key="1">
    <citation type="journal article" date="2014" name="Int. J. Syst. Evol. Microbiol.">
        <title>Complete genome sequence of Corynebacterium casei LMG S-19264T (=DSM 44701T), isolated from a smear-ripened cheese.</title>
        <authorList>
            <consortium name="US DOE Joint Genome Institute (JGI-PGF)"/>
            <person name="Walter F."/>
            <person name="Albersmeier A."/>
            <person name="Kalinowski J."/>
            <person name="Ruckert C."/>
        </authorList>
    </citation>
    <scope>NUCLEOTIDE SEQUENCE</scope>
    <source>
        <strain evidence="2">KCTC 32422</strain>
    </source>
</reference>
<evidence type="ECO:0000313" key="3">
    <source>
        <dbReference type="Proteomes" id="UP000634139"/>
    </source>
</evidence>
<dbReference type="RefSeq" id="WP_189541246.1">
    <property type="nucleotide sequence ID" value="NZ_BMZD01000004.1"/>
</dbReference>
<evidence type="ECO:0000259" key="1">
    <source>
        <dbReference type="Pfam" id="PF13460"/>
    </source>
</evidence>
<accession>A0A918RIL6</accession>
<organism evidence="2 3">
    <name type="scientific">Novosphingobium arvoryzae</name>
    <dbReference type="NCBI Taxonomy" id="1256514"/>
    <lineage>
        <taxon>Bacteria</taxon>
        <taxon>Pseudomonadati</taxon>
        <taxon>Pseudomonadota</taxon>
        <taxon>Alphaproteobacteria</taxon>
        <taxon>Sphingomonadales</taxon>
        <taxon>Sphingomonadaceae</taxon>
        <taxon>Novosphingobium</taxon>
    </lineage>
</organism>
<dbReference type="SUPFAM" id="SSF51735">
    <property type="entry name" value="NAD(P)-binding Rossmann-fold domains"/>
    <property type="match status" value="1"/>
</dbReference>
<reference evidence="2" key="2">
    <citation type="submission" date="2020-09" db="EMBL/GenBank/DDBJ databases">
        <authorList>
            <person name="Sun Q."/>
            <person name="Kim S."/>
        </authorList>
    </citation>
    <scope>NUCLEOTIDE SEQUENCE</scope>
    <source>
        <strain evidence="2">KCTC 32422</strain>
    </source>
</reference>
<dbReference type="EMBL" id="BMZD01000004">
    <property type="protein sequence ID" value="GHA00313.1"/>
    <property type="molecule type" value="Genomic_DNA"/>
</dbReference>